<sequence>MISKTLKENKNKPIFCFCWVVILGLPLALILSFILAFSGRIYPRVSVCQIGLTGQKQKDAAFSLTKSLPVGTLPRVILTSQEQTFTLDLNSFKFLPEVTGQKAFKIGRDGSLEKRLRELAKTLYWRKSLPFNFQLSETELESEIASVSAKISEPAIEPTIKILSQNGIKKVIVDSGKDGLEINVNELKQNILTSLSCPQKEIVLPIPILIISPRISSAQAEETKKRAGLLVGKNIALTLNEQKWTVSDEEIISFLSFYGGFDRLKINDYGQNLGKTVNALPENAAFQFDAGRVSLFRPSKDGISLEEEQFSEEFEKALVALEGSGQNQTLPLPIKTTPPQITMANVNTLGIQELLGRGTSLFFGSIPGRIHNINLASLKLNGILVAPGEIFSFNKSLGDVSADTGFEQAYIIKEGRTVLGDGGGVCQVSTTFFRAALNAGLPILERHAHAYRVHYYEDDLGPGIDATVFDSTADLKIQNNTPAYLLIQSSVDLKKKKLTFEIYGTSDNRQVEMSKVRVWDQVPPPPDLYQDDPTLPAGTIKQVDWKAWGAKASFSYKVARGEEILTEKTFTSNYRPWQAIYLRGTGK</sequence>
<dbReference type="InterPro" id="IPR007391">
    <property type="entry name" value="Vancomycin_resist_VanW"/>
</dbReference>
<dbReference type="Pfam" id="PF04294">
    <property type="entry name" value="VanW"/>
    <property type="match status" value="1"/>
</dbReference>
<dbReference type="PANTHER" id="PTHR35788">
    <property type="entry name" value="EXPORTED PROTEIN-RELATED"/>
    <property type="match status" value="1"/>
</dbReference>
<dbReference type="InterPro" id="IPR022029">
    <property type="entry name" value="YoaR-like_PG-bd"/>
</dbReference>
<keyword evidence="1" id="KW-0812">Transmembrane</keyword>
<name>A0A2M7BDL4_9BACT</name>
<dbReference type="AlphaFoldDB" id="A0A2M7BDL4"/>
<dbReference type="InterPro" id="IPR052913">
    <property type="entry name" value="Glycopeptide_resist_protein"/>
</dbReference>
<feature type="domain" description="YoaR-like putative peptidoglycan binding" evidence="2">
    <location>
        <begin position="99"/>
        <end position="196"/>
    </location>
</feature>
<dbReference type="Pfam" id="PF12229">
    <property type="entry name" value="PG_binding_4"/>
    <property type="match status" value="1"/>
</dbReference>
<dbReference type="EMBL" id="PEVC01000028">
    <property type="protein sequence ID" value="PIV01193.1"/>
    <property type="molecule type" value="Genomic_DNA"/>
</dbReference>
<dbReference type="PANTHER" id="PTHR35788:SF1">
    <property type="entry name" value="EXPORTED PROTEIN"/>
    <property type="match status" value="1"/>
</dbReference>
<organism evidence="3 4">
    <name type="scientific">Candidatus Shapirobacteria bacterium CG03_land_8_20_14_0_80_39_12</name>
    <dbReference type="NCBI Taxonomy" id="1974879"/>
    <lineage>
        <taxon>Bacteria</taxon>
        <taxon>Candidatus Shapironibacteriota</taxon>
    </lineage>
</organism>
<gene>
    <name evidence="3" type="ORF">COS54_01465</name>
</gene>
<feature type="transmembrane region" description="Helical" evidence="1">
    <location>
        <begin position="14"/>
        <end position="37"/>
    </location>
</feature>
<accession>A0A2M7BDL4</accession>
<keyword evidence="1" id="KW-0472">Membrane</keyword>
<proteinExistence type="predicted"/>
<keyword evidence="1" id="KW-1133">Transmembrane helix</keyword>
<evidence type="ECO:0000313" key="4">
    <source>
        <dbReference type="Proteomes" id="UP000229631"/>
    </source>
</evidence>
<evidence type="ECO:0000313" key="3">
    <source>
        <dbReference type="EMBL" id="PIV01193.1"/>
    </source>
</evidence>
<reference evidence="4" key="1">
    <citation type="submission" date="2017-09" db="EMBL/GenBank/DDBJ databases">
        <title>Depth-based differentiation of microbial function through sediment-hosted aquifers and enrichment of novel symbionts in the deep terrestrial subsurface.</title>
        <authorList>
            <person name="Probst A.J."/>
            <person name="Ladd B."/>
            <person name="Jarett J.K."/>
            <person name="Geller-Mcgrath D.E."/>
            <person name="Sieber C.M.K."/>
            <person name="Emerson J.B."/>
            <person name="Anantharaman K."/>
            <person name="Thomas B.C."/>
            <person name="Malmstrom R."/>
            <person name="Stieglmeier M."/>
            <person name="Klingl A."/>
            <person name="Woyke T."/>
            <person name="Ryan C.M."/>
            <person name="Banfield J.F."/>
        </authorList>
    </citation>
    <scope>NUCLEOTIDE SEQUENCE [LARGE SCALE GENOMIC DNA]</scope>
</reference>
<comment type="caution">
    <text evidence="3">The sequence shown here is derived from an EMBL/GenBank/DDBJ whole genome shotgun (WGS) entry which is preliminary data.</text>
</comment>
<protein>
    <recommendedName>
        <fullName evidence="2">YoaR-like putative peptidoglycan binding domain-containing protein</fullName>
    </recommendedName>
</protein>
<evidence type="ECO:0000259" key="2">
    <source>
        <dbReference type="Pfam" id="PF12229"/>
    </source>
</evidence>
<evidence type="ECO:0000256" key="1">
    <source>
        <dbReference type="SAM" id="Phobius"/>
    </source>
</evidence>
<dbReference type="Proteomes" id="UP000229631">
    <property type="component" value="Unassembled WGS sequence"/>
</dbReference>